<evidence type="ECO:0000313" key="3">
    <source>
        <dbReference type="EMBL" id="UYQ60912.1"/>
    </source>
</evidence>
<dbReference type="InterPro" id="IPR012223">
    <property type="entry name" value="TEII"/>
</dbReference>
<sequence length="234" mass="25568">MSKLSLVCVPFAGAGASYYRSWRSHAAPDIELVPVQLPGRERLIEQEPVRSIREAVATVLPRLLSSVEGTRVALFGHSSGGVLALALAQELATRTDVEVVRLFVSGAPGPGLRRARHATGLPDEAFIERVEEFAGYRHPALDNPEMRELILPALRADVEMYEGFLHDPAVELPVPITSLRGQDDDNVTLAEAQDWRNVTSCGFEFVEMEGGHMYLNQSASEVLRVVRQATAIAA</sequence>
<evidence type="ECO:0000313" key="4">
    <source>
        <dbReference type="Proteomes" id="UP001163878"/>
    </source>
</evidence>
<dbReference type="InterPro" id="IPR001031">
    <property type="entry name" value="Thioesterase"/>
</dbReference>
<dbReference type="Proteomes" id="UP001163878">
    <property type="component" value="Chromosome"/>
</dbReference>
<keyword evidence="3" id="KW-0378">Hydrolase</keyword>
<dbReference type="PANTHER" id="PTHR11487:SF0">
    <property type="entry name" value="S-ACYL FATTY ACID SYNTHASE THIOESTERASE, MEDIUM CHAIN"/>
    <property type="match status" value="1"/>
</dbReference>
<keyword evidence="4" id="KW-1185">Reference proteome</keyword>
<dbReference type="Gene3D" id="3.40.50.1820">
    <property type="entry name" value="alpha/beta hydrolase"/>
    <property type="match status" value="1"/>
</dbReference>
<accession>A0ABY6I1Q8</accession>
<protein>
    <submittedName>
        <fullName evidence="3">Alpha/beta fold hydrolase</fullName>
    </submittedName>
</protein>
<reference evidence="3" key="1">
    <citation type="submission" date="2022-10" db="EMBL/GenBank/DDBJ databases">
        <title>Cytochrome P450 Catalyzes Benzene Ring Formation in the Biosynthesis of Trialkyl-Substituted Aromatic Polyketides.</title>
        <authorList>
            <person name="Zhao E."/>
            <person name="Ge H."/>
        </authorList>
    </citation>
    <scope>NUCLEOTIDE SEQUENCE</scope>
    <source>
        <strain evidence="3">NA0869</strain>
    </source>
</reference>
<feature type="domain" description="Thioesterase" evidence="2">
    <location>
        <begin position="6"/>
        <end position="227"/>
    </location>
</feature>
<dbReference type="SUPFAM" id="SSF53474">
    <property type="entry name" value="alpha/beta-Hydrolases"/>
    <property type="match status" value="1"/>
</dbReference>
<comment type="similarity">
    <text evidence="1">Belongs to the thioesterase family.</text>
</comment>
<dbReference type="PANTHER" id="PTHR11487">
    <property type="entry name" value="THIOESTERASE"/>
    <property type="match status" value="1"/>
</dbReference>
<organism evidence="3 4">
    <name type="scientific">Streptomyces peucetius</name>
    <dbReference type="NCBI Taxonomy" id="1950"/>
    <lineage>
        <taxon>Bacteria</taxon>
        <taxon>Bacillati</taxon>
        <taxon>Actinomycetota</taxon>
        <taxon>Actinomycetes</taxon>
        <taxon>Kitasatosporales</taxon>
        <taxon>Streptomycetaceae</taxon>
        <taxon>Streptomyces</taxon>
    </lineage>
</organism>
<gene>
    <name evidence="3" type="ORF">OGH68_05115</name>
</gene>
<dbReference type="RefSeq" id="WP_264242118.1">
    <property type="nucleotide sequence ID" value="NZ_CP107567.1"/>
</dbReference>
<proteinExistence type="inferred from homology"/>
<dbReference type="Pfam" id="PF00975">
    <property type="entry name" value="Thioesterase"/>
    <property type="match status" value="1"/>
</dbReference>
<dbReference type="EMBL" id="CP107567">
    <property type="protein sequence ID" value="UYQ60912.1"/>
    <property type="molecule type" value="Genomic_DNA"/>
</dbReference>
<dbReference type="InterPro" id="IPR029058">
    <property type="entry name" value="AB_hydrolase_fold"/>
</dbReference>
<name>A0ABY6I1Q8_STRPE</name>
<evidence type="ECO:0000259" key="2">
    <source>
        <dbReference type="Pfam" id="PF00975"/>
    </source>
</evidence>
<evidence type="ECO:0000256" key="1">
    <source>
        <dbReference type="ARBA" id="ARBA00007169"/>
    </source>
</evidence>
<dbReference type="GO" id="GO:0016787">
    <property type="term" value="F:hydrolase activity"/>
    <property type="evidence" value="ECO:0007669"/>
    <property type="project" value="UniProtKB-KW"/>
</dbReference>